<reference evidence="4" key="1">
    <citation type="submission" date="2016-06" db="UniProtKB">
        <authorList>
            <consortium name="WormBaseParasite"/>
        </authorList>
    </citation>
    <scope>IDENTIFICATION</scope>
</reference>
<dbReference type="WBParaSite" id="SBAD_0000503901-mRNA-1">
    <property type="protein sequence ID" value="SBAD_0000503901-mRNA-1"/>
    <property type="gene ID" value="SBAD_0000503901"/>
</dbReference>
<keyword evidence="3" id="KW-1185">Reference proteome</keyword>
<dbReference type="InterPro" id="IPR036034">
    <property type="entry name" value="PDZ_sf"/>
</dbReference>
<dbReference type="PROSITE" id="PS50106">
    <property type="entry name" value="PDZ"/>
    <property type="match status" value="1"/>
</dbReference>
<dbReference type="Gene3D" id="2.30.42.10">
    <property type="match status" value="1"/>
</dbReference>
<dbReference type="SMART" id="SM00228">
    <property type="entry name" value="PDZ"/>
    <property type="match status" value="1"/>
</dbReference>
<sequence>MPCSRLSQTQLLSKKLKKRARVRGGIFLETIMTYDDGLRACRRQQGALPSVPQQANMRDDSEVDGYCLFVIVLRRNMSNVHEWKRGKRKGLGFSIVGGSDSPKGSMGIFIKTIYPGGLAEESGMLRKGDELLEVNKICLRGVQHSEAMKIFKRFKNHDMTLTVKRRFMVDHQKK</sequence>
<dbReference type="PANTHER" id="PTHR11324:SF16">
    <property type="entry name" value="PDZ DOMAIN-CONTAINING PROTEIN 2"/>
    <property type="match status" value="1"/>
</dbReference>
<dbReference type="SUPFAM" id="SSF50156">
    <property type="entry name" value="PDZ domain-like"/>
    <property type="match status" value="1"/>
</dbReference>
<organism evidence="4">
    <name type="scientific">Soboliphyme baturini</name>
    <dbReference type="NCBI Taxonomy" id="241478"/>
    <lineage>
        <taxon>Eukaryota</taxon>
        <taxon>Metazoa</taxon>
        <taxon>Ecdysozoa</taxon>
        <taxon>Nematoda</taxon>
        <taxon>Enoplea</taxon>
        <taxon>Dorylaimia</taxon>
        <taxon>Dioctophymatida</taxon>
        <taxon>Dioctophymatoidea</taxon>
        <taxon>Soboliphymatidae</taxon>
        <taxon>Soboliphyme</taxon>
    </lineage>
</organism>
<name>A0A183IMJ5_9BILA</name>
<evidence type="ECO:0000259" key="1">
    <source>
        <dbReference type="PROSITE" id="PS50106"/>
    </source>
</evidence>
<dbReference type="Proteomes" id="UP000270296">
    <property type="component" value="Unassembled WGS sequence"/>
</dbReference>
<proteinExistence type="predicted"/>
<evidence type="ECO:0000313" key="3">
    <source>
        <dbReference type="Proteomes" id="UP000270296"/>
    </source>
</evidence>
<gene>
    <name evidence="2" type="ORF">SBAD_LOCUS4841</name>
</gene>
<evidence type="ECO:0000313" key="4">
    <source>
        <dbReference type="WBParaSite" id="SBAD_0000503901-mRNA-1"/>
    </source>
</evidence>
<reference evidence="2 3" key="2">
    <citation type="submission" date="2018-11" db="EMBL/GenBank/DDBJ databases">
        <authorList>
            <consortium name="Pathogen Informatics"/>
        </authorList>
    </citation>
    <scope>NUCLEOTIDE SEQUENCE [LARGE SCALE GENOMIC DNA]</scope>
</reference>
<accession>A0A183IMJ5</accession>
<evidence type="ECO:0000313" key="2">
    <source>
        <dbReference type="EMBL" id="VDP05531.1"/>
    </source>
</evidence>
<dbReference type="InterPro" id="IPR001478">
    <property type="entry name" value="PDZ"/>
</dbReference>
<dbReference type="OrthoDB" id="6022711at2759"/>
<feature type="domain" description="PDZ" evidence="1">
    <location>
        <begin position="70"/>
        <end position="153"/>
    </location>
</feature>
<dbReference type="EMBL" id="UZAM01008585">
    <property type="protein sequence ID" value="VDP05531.1"/>
    <property type="molecule type" value="Genomic_DNA"/>
</dbReference>
<dbReference type="PANTHER" id="PTHR11324">
    <property type="entry name" value="IL16-RELATED"/>
    <property type="match status" value="1"/>
</dbReference>
<protein>
    <submittedName>
        <fullName evidence="4">PDZ domain-containing protein</fullName>
    </submittedName>
</protein>
<dbReference type="AlphaFoldDB" id="A0A183IMJ5"/>
<dbReference type="Pfam" id="PF00595">
    <property type="entry name" value="PDZ"/>
    <property type="match status" value="1"/>
</dbReference>